<dbReference type="AlphaFoldDB" id="Q0B0T9"/>
<sequence length="100" mass="11169">MGESKFMEGKNLGILKVNTQKYQATQLAAGDDEGQFMISTAKKSSLKAKNICPRCQERVNKQEMKSCEHCGSELCAKCLKDYQKKHLKAPVKRDSSIQGN</sequence>
<name>Q0B0T9_SYNWW</name>
<dbReference type="KEGG" id="swo:Swol_0057"/>
<dbReference type="RefSeq" id="WP_011639526.1">
    <property type="nucleotide sequence ID" value="NC_008346.1"/>
</dbReference>
<dbReference type="OrthoDB" id="9833517at2"/>
<organism evidence="1 2">
    <name type="scientific">Syntrophomonas wolfei subsp. wolfei (strain DSM 2245B / Goettingen)</name>
    <dbReference type="NCBI Taxonomy" id="335541"/>
    <lineage>
        <taxon>Bacteria</taxon>
        <taxon>Bacillati</taxon>
        <taxon>Bacillota</taxon>
        <taxon>Clostridia</taxon>
        <taxon>Eubacteriales</taxon>
        <taxon>Syntrophomonadaceae</taxon>
        <taxon>Syntrophomonas</taxon>
    </lineage>
</organism>
<keyword evidence="2" id="KW-1185">Reference proteome</keyword>
<proteinExistence type="predicted"/>
<dbReference type="EMBL" id="CP000448">
    <property type="protein sequence ID" value="ABI67415.1"/>
    <property type="molecule type" value="Genomic_DNA"/>
</dbReference>
<dbReference type="STRING" id="335541.Swol_0057"/>
<reference evidence="2" key="1">
    <citation type="journal article" date="2010" name="Environ. Microbiol.">
        <title>The genome of Syntrophomonas wolfei: new insights into syntrophic metabolism and biohydrogen production.</title>
        <authorList>
            <person name="Sieber J.R."/>
            <person name="Sims D.R."/>
            <person name="Han C."/>
            <person name="Kim E."/>
            <person name="Lykidis A."/>
            <person name="Lapidus A.L."/>
            <person name="McDonnald E."/>
            <person name="Rohlin L."/>
            <person name="Culley D.E."/>
            <person name="Gunsalus R."/>
            <person name="McInerney M.J."/>
        </authorList>
    </citation>
    <scope>NUCLEOTIDE SEQUENCE [LARGE SCALE GENOMIC DNA]</scope>
    <source>
        <strain evidence="2">DSM 2245B / Goettingen</strain>
    </source>
</reference>
<evidence type="ECO:0000313" key="1">
    <source>
        <dbReference type="EMBL" id="ABI67415.1"/>
    </source>
</evidence>
<dbReference type="HOGENOM" id="CLU_2304667_0_0_9"/>
<protein>
    <submittedName>
        <fullName evidence="1">Uncharacterized protein</fullName>
    </submittedName>
</protein>
<dbReference type="Proteomes" id="UP000001968">
    <property type="component" value="Chromosome"/>
</dbReference>
<gene>
    <name evidence="1" type="ordered locus">Swol_0057</name>
</gene>
<accession>Q0B0T9</accession>
<evidence type="ECO:0000313" key="2">
    <source>
        <dbReference type="Proteomes" id="UP000001968"/>
    </source>
</evidence>